<dbReference type="eggNOG" id="COG0438">
    <property type="taxonomic scope" value="Bacteria"/>
</dbReference>
<organism evidence="1 2">
    <name type="scientific">Heliobacterium modesticaldum (strain ATCC 51547 / Ice1)</name>
    <dbReference type="NCBI Taxonomy" id="498761"/>
    <lineage>
        <taxon>Bacteria</taxon>
        <taxon>Bacillati</taxon>
        <taxon>Bacillota</taxon>
        <taxon>Clostridia</taxon>
        <taxon>Eubacteriales</taxon>
        <taxon>Heliobacteriaceae</taxon>
        <taxon>Heliomicrobium</taxon>
    </lineage>
</organism>
<dbReference type="Gene3D" id="3.40.50.2000">
    <property type="entry name" value="Glycogen Phosphorylase B"/>
    <property type="match status" value="1"/>
</dbReference>
<accession>B0THI5</accession>
<dbReference type="KEGG" id="hmo:HM1_1151"/>
<dbReference type="EMBL" id="CP000930">
    <property type="protein sequence ID" value="ABZ83423.1"/>
    <property type="molecule type" value="Genomic_DNA"/>
</dbReference>
<dbReference type="OrthoDB" id="9816564at2"/>
<proteinExistence type="predicted"/>
<dbReference type="Proteomes" id="UP000008550">
    <property type="component" value="Chromosome"/>
</dbReference>
<reference evidence="1 2" key="1">
    <citation type="journal article" date="2008" name="J. Bacteriol.">
        <title>The genome of Heliobacterium modesticaldum, a phototrophic representative of the Firmicutes containing the simplest photosynthetic apparatus.</title>
        <authorList>
            <person name="Sattley W.M."/>
            <person name="Madigan M.T."/>
            <person name="Swingley W.D."/>
            <person name="Cheung P.C."/>
            <person name="Clocksin K.M."/>
            <person name="Conrad A.L."/>
            <person name="Dejesa L.C."/>
            <person name="Honchak B.M."/>
            <person name="Jung D.O."/>
            <person name="Karbach L.E."/>
            <person name="Kurdoglu A."/>
            <person name="Lahiri S."/>
            <person name="Mastrian S.D."/>
            <person name="Page L.E."/>
            <person name="Taylor H.L."/>
            <person name="Wang Z.T."/>
            <person name="Raymond J."/>
            <person name="Chen M."/>
            <person name="Blankenship R.E."/>
            <person name="Touchman J.W."/>
        </authorList>
    </citation>
    <scope>NUCLEOTIDE SEQUENCE [LARGE SCALE GENOMIC DNA]</scope>
    <source>
        <strain evidence="2">ATCC 51547 / Ice1</strain>
    </source>
</reference>
<dbReference type="SUPFAM" id="SSF53756">
    <property type="entry name" value="UDP-Glycosyltransferase/glycogen phosphorylase"/>
    <property type="match status" value="1"/>
</dbReference>
<dbReference type="HOGENOM" id="CLU_745501_0_0_9"/>
<evidence type="ECO:0000313" key="2">
    <source>
        <dbReference type="Proteomes" id="UP000008550"/>
    </source>
</evidence>
<name>B0THI5_HELMI</name>
<gene>
    <name evidence="1" type="ORF">HM1_1151</name>
</gene>
<dbReference type="RefSeq" id="WP_012281953.1">
    <property type="nucleotide sequence ID" value="NC_010337.2"/>
</dbReference>
<sequence>MKIVGVSDVSIGYGSPQVPAFIQSIYNYYVNVGILATGYILEPDQPESPPVHDHFEDLVINRVYTQYHPHTSQGRLEYINKAAQLVNRLQPDILIVFCTYSLPILYKLKRKPKFTIYYNYEMVHLYGIFELEMNRHFEGIIDLVVYPEENRAVKDIEHCGFKKIPSEILYNIAMSKDNFSIRNVDERNGRILYQGTIDFVKTFGNYYLDSRIQKINIDLYGKISGDNSDFLFQSLTESTGAIRYMGYVDNKRLSQIRKHYSYSIVSWNPINESYLFACPNKFFESIFDGVPPLSAPHPQCKSIITQYECGLLMEDWSLKSFLTTLMTANRLLGTTKYAKMVENCKIAAVNELNWDNQFKKVEPYLIKLRKV</sequence>
<dbReference type="AlphaFoldDB" id="B0THI5"/>
<evidence type="ECO:0000313" key="1">
    <source>
        <dbReference type="EMBL" id="ABZ83423.1"/>
    </source>
</evidence>
<evidence type="ECO:0008006" key="3">
    <source>
        <dbReference type="Google" id="ProtNLM"/>
    </source>
</evidence>
<keyword evidence="2" id="KW-1185">Reference proteome</keyword>
<dbReference type="STRING" id="498761.HM1_1151"/>
<protein>
    <recommendedName>
        <fullName evidence="3">Glycosyltransferase subfamily 4-like N-terminal domain-containing protein</fullName>
    </recommendedName>
</protein>